<evidence type="ECO:0000313" key="1">
    <source>
        <dbReference type="EMBL" id="GGC61359.1"/>
    </source>
</evidence>
<dbReference type="AlphaFoldDB" id="A0A916XCC4"/>
<dbReference type="Proteomes" id="UP000641514">
    <property type="component" value="Unassembled WGS sequence"/>
</dbReference>
<keyword evidence="2" id="KW-1185">Reference proteome</keyword>
<evidence type="ECO:0000313" key="2">
    <source>
        <dbReference type="Proteomes" id="UP000641514"/>
    </source>
</evidence>
<gene>
    <name evidence="1" type="ORF">GCM10011410_12250</name>
</gene>
<organism evidence="1 2">
    <name type="scientific">Hoyosella rhizosphaerae</name>
    <dbReference type="NCBI Taxonomy" id="1755582"/>
    <lineage>
        <taxon>Bacteria</taxon>
        <taxon>Bacillati</taxon>
        <taxon>Actinomycetota</taxon>
        <taxon>Actinomycetes</taxon>
        <taxon>Mycobacteriales</taxon>
        <taxon>Hoyosellaceae</taxon>
        <taxon>Hoyosella</taxon>
    </lineage>
</organism>
<name>A0A916XCC4_9ACTN</name>
<reference evidence="1" key="1">
    <citation type="journal article" date="2014" name="Int. J. Syst. Evol. Microbiol.">
        <title>Complete genome sequence of Corynebacterium casei LMG S-19264T (=DSM 44701T), isolated from a smear-ripened cheese.</title>
        <authorList>
            <consortium name="US DOE Joint Genome Institute (JGI-PGF)"/>
            <person name="Walter F."/>
            <person name="Albersmeier A."/>
            <person name="Kalinowski J."/>
            <person name="Ruckert C."/>
        </authorList>
    </citation>
    <scope>NUCLEOTIDE SEQUENCE</scope>
    <source>
        <strain evidence="1">CGMCC 1.15478</strain>
    </source>
</reference>
<sequence>MRAADRCPNINWTVFTFAPAWIASEAAVCQSSYVVNPLKLWVQGQWDWS</sequence>
<protein>
    <submittedName>
        <fullName evidence="1">Uncharacterized protein</fullName>
    </submittedName>
</protein>
<proteinExistence type="predicted"/>
<dbReference type="EMBL" id="BMJH01000001">
    <property type="protein sequence ID" value="GGC61359.1"/>
    <property type="molecule type" value="Genomic_DNA"/>
</dbReference>
<comment type="caution">
    <text evidence="1">The sequence shown here is derived from an EMBL/GenBank/DDBJ whole genome shotgun (WGS) entry which is preliminary data.</text>
</comment>
<reference evidence="1" key="2">
    <citation type="submission" date="2020-09" db="EMBL/GenBank/DDBJ databases">
        <authorList>
            <person name="Sun Q."/>
            <person name="Zhou Y."/>
        </authorList>
    </citation>
    <scope>NUCLEOTIDE SEQUENCE</scope>
    <source>
        <strain evidence="1">CGMCC 1.15478</strain>
    </source>
</reference>
<accession>A0A916XCC4</accession>